<feature type="compositionally biased region" description="Low complexity" evidence="2">
    <location>
        <begin position="106"/>
        <end position="116"/>
    </location>
</feature>
<accession>A0A8H4L8W0</accession>
<dbReference type="Proteomes" id="UP000554235">
    <property type="component" value="Unassembled WGS sequence"/>
</dbReference>
<name>A0A8H4L8W0_9HYPO</name>
<dbReference type="Pfam" id="PF01633">
    <property type="entry name" value="Choline_kinase"/>
    <property type="match status" value="1"/>
</dbReference>
<dbReference type="PANTHER" id="PTHR22603:SF93">
    <property type="entry name" value="RE24176P"/>
    <property type="match status" value="1"/>
</dbReference>
<reference evidence="4 5" key="1">
    <citation type="submission" date="2020-01" db="EMBL/GenBank/DDBJ databases">
        <title>Identification and distribution of gene clusters putatively required for synthesis of sphingolipid metabolism inhibitors in phylogenetically diverse species of the filamentous fungus Fusarium.</title>
        <authorList>
            <person name="Kim H.-S."/>
            <person name="Busman M."/>
            <person name="Brown D.W."/>
            <person name="Divon H."/>
            <person name="Uhlig S."/>
            <person name="Proctor R.H."/>
        </authorList>
    </citation>
    <scope>NUCLEOTIDE SEQUENCE [LARGE SCALE GENOMIC DNA]</scope>
    <source>
        <strain evidence="4 5">NRRL 20459</strain>
    </source>
</reference>
<dbReference type="EMBL" id="JAADYS010001199">
    <property type="protein sequence ID" value="KAF4464376.1"/>
    <property type="molecule type" value="Genomic_DNA"/>
</dbReference>
<feature type="region of interest" description="Disordered" evidence="2">
    <location>
        <begin position="643"/>
        <end position="682"/>
    </location>
</feature>
<keyword evidence="4" id="KW-0418">Kinase</keyword>
<dbReference type="AlphaFoldDB" id="A0A8H4L8W0"/>
<dbReference type="GO" id="GO:0004103">
    <property type="term" value="F:choline kinase activity"/>
    <property type="evidence" value="ECO:0007669"/>
    <property type="project" value="TreeGrafter"/>
</dbReference>
<dbReference type="InterPro" id="IPR007521">
    <property type="entry name" value="Choline_kin_N"/>
</dbReference>
<comment type="similarity">
    <text evidence="1">Belongs to the choline/ethanolamine kinase family.</text>
</comment>
<dbReference type="CDD" id="cd05157">
    <property type="entry name" value="ETNK_euk"/>
    <property type="match status" value="1"/>
</dbReference>
<evidence type="ECO:0000313" key="5">
    <source>
        <dbReference type="Proteomes" id="UP000554235"/>
    </source>
</evidence>
<evidence type="ECO:0000256" key="1">
    <source>
        <dbReference type="ARBA" id="ARBA00038211"/>
    </source>
</evidence>
<dbReference type="Gene3D" id="3.90.1200.10">
    <property type="match status" value="1"/>
</dbReference>
<feature type="region of interest" description="Disordered" evidence="2">
    <location>
        <begin position="72"/>
        <end position="141"/>
    </location>
</feature>
<proteinExistence type="inferred from homology"/>
<feature type="region of interest" description="Disordered" evidence="2">
    <location>
        <begin position="236"/>
        <end position="269"/>
    </location>
</feature>
<dbReference type="GO" id="GO:0005737">
    <property type="term" value="C:cytoplasm"/>
    <property type="evidence" value="ECO:0007669"/>
    <property type="project" value="TreeGrafter"/>
</dbReference>
<feature type="domain" description="Choline kinase N-terminal" evidence="3">
    <location>
        <begin position="265"/>
        <end position="339"/>
    </location>
</feature>
<keyword evidence="5" id="KW-1185">Reference proteome</keyword>
<organism evidence="4 5">
    <name type="scientific">Fusarium albosuccineum</name>
    <dbReference type="NCBI Taxonomy" id="1237068"/>
    <lineage>
        <taxon>Eukaryota</taxon>
        <taxon>Fungi</taxon>
        <taxon>Dikarya</taxon>
        <taxon>Ascomycota</taxon>
        <taxon>Pezizomycotina</taxon>
        <taxon>Sordariomycetes</taxon>
        <taxon>Hypocreomycetidae</taxon>
        <taxon>Hypocreales</taxon>
        <taxon>Nectriaceae</taxon>
        <taxon>Fusarium</taxon>
        <taxon>Fusarium decemcellulare species complex</taxon>
    </lineage>
</organism>
<dbReference type="GO" id="GO:0004305">
    <property type="term" value="F:ethanolamine kinase activity"/>
    <property type="evidence" value="ECO:0007669"/>
    <property type="project" value="TreeGrafter"/>
</dbReference>
<evidence type="ECO:0000256" key="2">
    <source>
        <dbReference type="SAM" id="MobiDB-lite"/>
    </source>
</evidence>
<comment type="caution">
    <text evidence="4">The sequence shown here is derived from an EMBL/GenBank/DDBJ whole genome shotgun (WGS) entry which is preliminary data.</text>
</comment>
<evidence type="ECO:0000313" key="4">
    <source>
        <dbReference type="EMBL" id="KAF4464376.1"/>
    </source>
</evidence>
<feature type="compositionally biased region" description="Low complexity" evidence="2">
    <location>
        <begin position="206"/>
        <end position="215"/>
    </location>
</feature>
<dbReference type="InterPro" id="IPR011009">
    <property type="entry name" value="Kinase-like_dom_sf"/>
</dbReference>
<dbReference type="Pfam" id="PF04428">
    <property type="entry name" value="Choline_kin_N"/>
    <property type="match status" value="1"/>
</dbReference>
<feature type="compositionally biased region" description="Polar residues" evidence="2">
    <location>
        <begin position="195"/>
        <end position="205"/>
    </location>
</feature>
<dbReference type="PANTHER" id="PTHR22603">
    <property type="entry name" value="CHOLINE/ETHANOALAMINE KINASE"/>
    <property type="match status" value="1"/>
</dbReference>
<evidence type="ECO:0000259" key="3">
    <source>
        <dbReference type="Pfam" id="PF04428"/>
    </source>
</evidence>
<feature type="region of interest" description="Disordered" evidence="2">
    <location>
        <begin position="1"/>
        <end position="57"/>
    </location>
</feature>
<dbReference type="OrthoDB" id="10267235at2759"/>
<dbReference type="SUPFAM" id="SSF56112">
    <property type="entry name" value="Protein kinase-like (PK-like)"/>
    <property type="match status" value="1"/>
</dbReference>
<feature type="compositionally biased region" description="Low complexity" evidence="2">
    <location>
        <begin position="657"/>
        <end position="682"/>
    </location>
</feature>
<dbReference type="GO" id="GO:0006646">
    <property type="term" value="P:phosphatidylethanolamine biosynthetic process"/>
    <property type="evidence" value="ECO:0007669"/>
    <property type="project" value="TreeGrafter"/>
</dbReference>
<sequence length="802" mass="90186">MSVPNPTANGLPPPPQQQPLRSALKSDDDGDRPYPSSGSLKASEENFSASANHRIESSHVTAVQIAEPESEIQMLEDESQPVKQFPAGLGRRLSGKLAPCQLPNGSSKSSVSDSPSPGRALDETPTSHPTSHHSHRRQYYSEKLLAQVGDWLEHERSKAAGRKSKKTSRRRKSKSPPKGKNDGQPSGKEADHASGSDQEQNGRPRSNSIDSDSSDISFDRLQRILEDSMAHMGFTSVPHFSPKMTRPRNRKIPSRASLRGASSDTDYADGDAIVPSCDAWLDNSKTMSYAGGGASTDDLTSGGTDSKADKERENWLNFKNEIIRIAHTLRLKGWRRVPLGGGDKISVERLSGALTNAVYVVTPPTGLEEAEGKRMPTRVLLRVYGPQVEHLIDRDNELQVLQRLARKKIGPRLLGTFQNGRFEQFFDSITLTPADLRNPDMSRQIAKRMRELHEGIELLPHEREGGPATWKSWDQWLDNVERIATFLDKELEKEAEEQKGRRDSVVHAWKTHGYVCGTPWIRFKDMINKYRAHLDSHYKGGQQEIKDKLVFAHSDTQYGNILRIRPDDEKSPLLQPANKHKQLIVIDFEYAGPNTCGLEFANHFNEWTYNYHDAAVPWACNERRYPNPDEQRRFIKAYVDHRPRFQGNGSTPRLLPSDSSMSSGTSTPLVTPLTTPSNPAASSSSSIVDFMLDARVPPGGWSAAERANEEHSDQRVRELMEETQWWRPANHAHWIAWGIVQAKIPGLDESVKEEDLGPDEFDYLSYAQDRVMFFWGDCVRMGLVKKDELPNTLQDRLKIVEY</sequence>
<gene>
    <name evidence="4" type="ORF">FALBO_8783</name>
</gene>
<feature type="region of interest" description="Disordered" evidence="2">
    <location>
        <begin position="153"/>
        <end position="215"/>
    </location>
</feature>
<protein>
    <submittedName>
        <fullName evidence="4">Choline kinase</fullName>
    </submittedName>
</protein>
<feature type="compositionally biased region" description="Polar residues" evidence="2">
    <location>
        <begin position="36"/>
        <end position="51"/>
    </location>
</feature>
<feature type="compositionally biased region" description="Basic residues" evidence="2">
    <location>
        <begin position="159"/>
        <end position="177"/>
    </location>
</feature>
<keyword evidence="4" id="KW-0808">Transferase</keyword>
<dbReference type="Gene3D" id="3.30.200.20">
    <property type="entry name" value="Phosphorylase Kinase, domain 1"/>
    <property type="match status" value="1"/>
</dbReference>